<evidence type="ECO:0000259" key="1">
    <source>
        <dbReference type="PROSITE" id="PS50965"/>
    </source>
</evidence>
<dbReference type="AlphaFoldDB" id="A0A174UN83"/>
<dbReference type="Pfam" id="PF01396">
    <property type="entry name" value="Zn_ribbon_Top1"/>
    <property type="match status" value="1"/>
</dbReference>
<keyword evidence="2" id="KW-0413">Isomerase</keyword>
<evidence type="ECO:0000313" key="5">
    <source>
        <dbReference type="Proteomes" id="UP000260828"/>
    </source>
</evidence>
<name>A0A174UN83_9FIRM</name>
<dbReference type="Proteomes" id="UP000095765">
    <property type="component" value="Unassembled WGS sequence"/>
</dbReference>
<dbReference type="Pfam" id="PF08378">
    <property type="entry name" value="NERD"/>
    <property type="match status" value="1"/>
</dbReference>
<organism evidence="2 4">
    <name type="scientific">Anaerotruncus colihominis</name>
    <dbReference type="NCBI Taxonomy" id="169435"/>
    <lineage>
        <taxon>Bacteria</taxon>
        <taxon>Bacillati</taxon>
        <taxon>Bacillota</taxon>
        <taxon>Clostridia</taxon>
        <taxon>Eubacteriales</taxon>
        <taxon>Oscillospiraceae</taxon>
        <taxon>Anaerotruncus</taxon>
    </lineage>
</organism>
<dbReference type="GeneID" id="72465774"/>
<dbReference type="GO" id="GO:0006265">
    <property type="term" value="P:DNA topological change"/>
    <property type="evidence" value="ECO:0007669"/>
    <property type="project" value="InterPro"/>
</dbReference>
<dbReference type="Proteomes" id="UP000260828">
    <property type="component" value="Unassembled WGS sequence"/>
</dbReference>
<accession>A0A174UN83</accession>
<dbReference type="SUPFAM" id="SSF57783">
    <property type="entry name" value="Zinc beta-ribbon"/>
    <property type="match status" value="1"/>
</dbReference>
<gene>
    <name evidence="3" type="ORF">DXC40_17685</name>
    <name evidence="2" type="ORF">ERS852551_03572</name>
</gene>
<dbReference type="EMBL" id="CZBE01000037">
    <property type="protein sequence ID" value="CUQ21507.1"/>
    <property type="molecule type" value="Genomic_DNA"/>
</dbReference>
<evidence type="ECO:0000313" key="4">
    <source>
        <dbReference type="Proteomes" id="UP000095765"/>
    </source>
</evidence>
<dbReference type="InterPro" id="IPR011528">
    <property type="entry name" value="NERD"/>
</dbReference>
<dbReference type="GO" id="GO:0003677">
    <property type="term" value="F:DNA binding"/>
    <property type="evidence" value="ECO:0007669"/>
    <property type="project" value="InterPro"/>
</dbReference>
<sequence length="298" mass="33872">MAFLDFLRPKPAVKPLSFSEPIFIKENSSTKNQIEKLEKWKELIIPEQADRLTKDIKKLTSGLNGEKTVAYELKNSYLPILILQDLYLKNQDTTAQIDFVVIATSFILVIESKKLIDDIEVTNKGDFNRCFKTATGLVYKKEGMYNPVTQNQRHVDLLKRLLSEQMPALPVQDWDTLLQSVVVLANPKTVIQDANAPAEIRDKIIKHDQLINHLKKLQEANTGVLLSEQDMRAIADILVSAHQERPFTPPANYQFTVPLCPKCNVPMVRRTAKKGANQGNEFFGCPNFPKCRQIINID</sequence>
<proteinExistence type="predicted"/>
<reference evidence="3 5" key="2">
    <citation type="submission" date="2018-08" db="EMBL/GenBank/DDBJ databases">
        <title>A genome reference for cultivated species of the human gut microbiota.</title>
        <authorList>
            <person name="Zou Y."/>
            <person name="Xue W."/>
            <person name="Luo G."/>
        </authorList>
    </citation>
    <scope>NUCLEOTIDE SEQUENCE [LARGE SCALE GENOMIC DNA]</scope>
    <source>
        <strain evidence="3 5">TF05-12AC</strain>
    </source>
</reference>
<dbReference type="EMBL" id="QVME01000015">
    <property type="protein sequence ID" value="RGE64710.1"/>
    <property type="molecule type" value="Genomic_DNA"/>
</dbReference>
<dbReference type="InterPro" id="IPR013498">
    <property type="entry name" value="Topo_IA_Znf"/>
</dbReference>
<dbReference type="Gene3D" id="3.30.65.10">
    <property type="entry name" value="Bacterial Topoisomerase I, domain 1"/>
    <property type="match status" value="1"/>
</dbReference>
<dbReference type="PROSITE" id="PS50965">
    <property type="entry name" value="NERD"/>
    <property type="match status" value="1"/>
</dbReference>
<dbReference type="GO" id="GO:0003916">
    <property type="term" value="F:DNA topoisomerase activity"/>
    <property type="evidence" value="ECO:0007669"/>
    <property type="project" value="InterPro"/>
</dbReference>
<evidence type="ECO:0000313" key="2">
    <source>
        <dbReference type="EMBL" id="CUQ21507.1"/>
    </source>
</evidence>
<reference evidence="2 4" key="1">
    <citation type="submission" date="2015-09" db="EMBL/GenBank/DDBJ databases">
        <authorList>
            <consortium name="Pathogen Informatics"/>
        </authorList>
    </citation>
    <scope>NUCLEOTIDE SEQUENCE [LARGE SCALE GENOMIC DNA]</scope>
    <source>
        <strain evidence="2 4">2789STDY5834939</strain>
    </source>
</reference>
<dbReference type="OrthoDB" id="9776650at2"/>
<dbReference type="RefSeq" id="WP_024731443.1">
    <property type="nucleotide sequence ID" value="NZ_CABIWA010000019.1"/>
</dbReference>
<dbReference type="GO" id="GO:0005694">
    <property type="term" value="C:chromosome"/>
    <property type="evidence" value="ECO:0007669"/>
    <property type="project" value="InterPro"/>
</dbReference>
<protein>
    <submittedName>
        <fullName evidence="2">Zn-finger domain associated with topoisomerase type I</fullName>
    </submittedName>
</protein>
<evidence type="ECO:0000313" key="3">
    <source>
        <dbReference type="EMBL" id="RGE64710.1"/>
    </source>
</evidence>
<feature type="domain" description="NERD" evidence="1">
    <location>
        <begin position="61"/>
        <end position="181"/>
    </location>
</feature>